<dbReference type="PRINTS" id="PR02008">
    <property type="entry name" value="RCMTFAMILY"/>
</dbReference>
<evidence type="ECO:0000313" key="8">
    <source>
        <dbReference type="EMBL" id="PJI79207.1"/>
    </source>
</evidence>
<keyword evidence="9" id="KW-1185">Reference proteome</keyword>
<dbReference type="SUPFAM" id="SSF53335">
    <property type="entry name" value="S-adenosyl-L-methionine-dependent methyltransferases"/>
    <property type="match status" value="1"/>
</dbReference>
<evidence type="ECO:0000256" key="1">
    <source>
        <dbReference type="ARBA" id="ARBA00022603"/>
    </source>
</evidence>
<dbReference type="Gene3D" id="3.30.70.1170">
    <property type="entry name" value="Sun protein, domain 3"/>
    <property type="match status" value="1"/>
</dbReference>
<dbReference type="Pfam" id="PF22458">
    <property type="entry name" value="RsmF-B_ferredox"/>
    <property type="match status" value="1"/>
</dbReference>
<feature type="binding site" evidence="5">
    <location>
        <position position="327"/>
    </location>
    <ligand>
        <name>S-adenosyl-L-methionine</name>
        <dbReference type="ChEBI" id="CHEBI:59789"/>
    </ligand>
</feature>
<evidence type="ECO:0000256" key="2">
    <source>
        <dbReference type="ARBA" id="ARBA00022679"/>
    </source>
</evidence>
<accession>A0A2M8VPV9</accession>
<dbReference type="Proteomes" id="UP000229366">
    <property type="component" value="Unassembled WGS sequence"/>
</dbReference>
<comment type="similarity">
    <text evidence="5">Belongs to the class I-like SAM-binding methyltransferase superfamily. RsmB/NOP family.</text>
</comment>
<gene>
    <name evidence="8" type="ORF">B0G85_1311</name>
</gene>
<evidence type="ECO:0000259" key="7">
    <source>
        <dbReference type="PROSITE" id="PS51686"/>
    </source>
</evidence>
<feature type="binding site" evidence="5">
    <location>
        <position position="374"/>
    </location>
    <ligand>
        <name>S-adenosyl-L-methionine</name>
        <dbReference type="ChEBI" id="CHEBI:59789"/>
    </ligand>
</feature>
<feature type="active site" description="Nucleophile" evidence="5">
    <location>
        <position position="427"/>
    </location>
</feature>
<dbReference type="OrthoDB" id="9810297at2"/>
<dbReference type="AlphaFoldDB" id="A0A2M8VPV9"/>
<dbReference type="InterPro" id="IPR029063">
    <property type="entry name" value="SAM-dependent_MTases_sf"/>
</dbReference>
<dbReference type="PROSITE" id="PS51686">
    <property type="entry name" value="SAM_MT_RSMB_NOP"/>
    <property type="match status" value="1"/>
</dbReference>
<feature type="domain" description="SAM-dependent MTase RsmB/NOP-type" evidence="7">
    <location>
        <begin position="211"/>
        <end position="497"/>
    </location>
</feature>
<comment type="caution">
    <text evidence="5">Lacks conserved residue(s) required for the propagation of feature annotation.</text>
</comment>
<evidence type="ECO:0000256" key="5">
    <source>
        <dbReference type="PROSITE-ProRule" id="PRU01023"/>
    </source>
</evidence>
<keyword evidence="2 5" id="KW-0808">Transferase</keyword>
<dbReference type="CDD" id="cd02440">
    <property type="entry name" value="AdoMet_MTases"/>
    <property type="match status" value="1"/>
</dbReference>
<dbReference type="EMBL" id="PGTX01000003">
    <property type="protein sequence ID" value="PJI79207.1"/>
    <property type="molecule type" value="Genomic_DNA"/>
</dbReference>
<dbReference type="RefSeq" id="WP_100379638.1">
    <property type="nucleotide sequence ID" value="NZ_CBCSBW010000003.1"/>
</dbReference>
<dbReference type="Gene3D" id="3.40.50.150">
    <property type="entry name" value="Vaccinia Virus protein VP39"/>
    <property type="match status" value="1"/>
</dbReference>
<keyword evidence="4 5" id="KW-0694">RNA-binding</keyword>
<evidence type="ECO:0000256" key="6">
    <source>
        <dbReference type="SAM" id="MobiDB-lite"/>
    </source>
</evidence>
<comment type="caution">
    <text evidence="8">The sequence shown here is derived from an EMBL/GenBank/DDBJ whole genome shotgun (WGS) entry which is preliminary data.</text>
</comment>
<keyword evidence="3 5" id="KW-0949">S-adenosyl-L-methionine</keyword>
<dbReference type="PANTHER" id="PTHR22807">
    <property type="entry name" value="NOP2 YEAST -RELATED NOL1/NOP2/FMU SUN DOMAIN-CONTAINING"/>
    <property type="match status" value="1"/>
</dbReference>
<dbReference type="GO" id="GO:0003723">
    <property type="term" value="F:RNA binding"/>
    <property type="evidence" value="ECO:0007669"/>
    <property type="project" value="UniProtKB-UniRule"/>
</dbReference>
<feature type="region of interest" description="Disordered" evidence="6">
    <location>
        <begin position="1"/>
        <end position="56"/>
    </location>
</feature>
<evidence type="ECO:0000313" key="9">
    <source>
        <dbReference type="Proteomes" id="UP000229366"/>
    </source>
</evidence>
<dbReference type="InterPro" id="IPR023267">
    <property type="entry name" value="RCMT"/>
</dbReference>
<feature type="compositionally biased region" description="Basic and acidic residues" evidence="6">
    <location>
        <begin position="29"/>
        <end position="41"/>
    </location>
</feature>
<evidence type="ECO:0000256" key="3">
    <source>
        <dbReference type="ARBA" id="ARBA00022691"/>
    </source>
</evidence>
<dbReference type="InterPro" id="IPR054728">
    <property type="entry name" value="RsmB-like_ferredoxin"/>
</dbReference>
<sequence length="540" mass="59200">MSKERSPRSTSSSPRSGPRLGAQKSYATKSKDPLRRPERRNASGNIIAPEGQKNFSNARALPQHAIHLERLLPELLSFEQPADRVVSRYFRAEPQLGNRDRALIAESAFAILRRKNEFSQFAVSGEGSQARRLALLGLLSALTEGGLGSANRAESGIADLAHVLKTGEYEWLQRFATIDPTTLNPLVSNNLPEWLWDAFGKYPGEETREALAKCLMHPALLDLRANTMKTTREQLLVEMNALGGRYQAIPTPYAPDGVRIMGKPALQNTAGFKAGMFEVQDEGSQLLAHLLAPKRGEMVVDFCAGAGGKTLAIGAIMRSTGRLYAMDTSERRLANLKPRQARSGLSNVHPVWIDSENDSKIKRLAGKIDRVLVDAPCSGMGTLRRNPDLKWRQTPTGVLELNQKQMNILSSASRLLKPGGRLVYATCSLLPQENQMIAEAFLAKHPDFEVVPAAQALRPLFSKEVMPLGCSADNPYWQLWPHIHGTDGFFGAVFQKKASAVVPKSDAKLLKENAEIAIDAAVLEAKDPPVKPKKVGKALK</sequence>
<dbReference type="InterPro" id="IPR049560">
    <property type="entry name" value="MeTrfase_RsmB-F_NOP2_cat"/>
</dbReference>
<dbReference type="PANTHER" id="PTHR22807:SF53">
    <property type="entry name" value="RIBOSOMAL RNA SMALL SUBUNIT METHYLTRANSFERASE B-RELATED"/>
    <property type="match status" value="1"/>
</dbReference>
<dbReference type="GO" id="GO:0001510">
    <property type="term" value="P:RNA methylation"/>
    <property type="evidence" value="ECO:0007669"/>
    <property type="project" value="InterPro"/>
</dbReference>
<name>A0A2M8VPV9_9BURK</name>
<dbReference type="GO" id="GO:0008173">
    <property type="term" value="F:RNA methyltransferase activity"/>
    <property type="evidence" value="ECO:0007669"/>
    <property type="project" value="InterPro"/>
</dbReference>
<feature type="compositionally biased region" description="Low complexity" evidence="6">
    <location>
        <begin position="8"/>
        <end position="19"/>
    </location>
</feature>
<proteinExistence type="inferred from homology"/>
<organism evidence="8 9">
    <name type="scientific">Polynucleobacter brandtiae</name>
    <dbReference type="NCBI Taxonomy" id="1938816"/>
    <lineage>
        <taxon>Bacteria</taxon>
        <taxon>Pseudomonadati</taxon>
        <taxon>Pseudomonadota</taxon>
        <taxon>Betaproteobacteria</taxon>
        <taxon>Burkholderiales</taxon>
        <taxon>Burkholderiaceae</taxon>
        <taxon>Polynucleobacter</taxon>
    </lineage>
</organism>
<keyword evidence="1 5" id="KW-0489">Methyltransferase</keyword>
<feature type="binding site" evidence="5">
    <location>
        <position position="354"/>
    </location>
    <ligand>
        <name>S-adenosyl-L-methionine</name>
        <dbReference type="ChEBI" id="CHEBI:59789"/>
    </ligand>
</feature>
<dbReference type="Pfam" id="PF01189">
    <property type="entry name" value="Methyltr_RsmB-F"/>
    <property type="match status" value="1"/>
</dbReference>
<protein>
    <submittedName>
        <fullName evidence="8">16S rRNA (Cytosine967-C5)-methyltransferase</fullName>
    </submittedName>
</protein>
<dbReference type="InterPro" id="IPR001678">
    <property type="entry name" value="MeTrfase_RsmB-F_NOP2_dom"/>
</dbReference>
<evidence type="ECO:0000256" key="4">
    <source>
        <dbReference type="ARBA" id="ARBA00022884"/>
    </source>
</evidence>
<reference evidence="8 9" key="1">
    <citation type="submission" date="2017-11" db="EMBL/GenBank/DDBJ databases">
        <title>Genomic Encyclopedia of Type Strains, Phase III (KMG-III): the genomes of soil and plant-associated and newly described type strains.</title>
        <authorList>
            <person name="Whitman W."/>
        </authorList>
    </citation>
    <scope>NUCLEOTIDE SEQUENCE [LARGE SCALE GENOMIC DNA]</scope>
    <source>
        <strain evidence="8 9">UB-Domo-W1</strain>
    </source>
</reference>